<name>A0A7W6HCV2_9HYPH</name>
<comment type="caution">
    <text evidence="2">The sequence shown here is derived from an EMBL/GenBank/DDBJ whole genome shotgun (WGS) entry which is preliminary data.</text>
</comment>
<dbReference type="SUPFAM" id="SSF48371">
    <property type="entry name" value="ARM repeat"/>
    <property type="match status" value="1"/>
</dbReference>
<evidence type="ECO:0000313" key="3">
    <source>
        <dbReference type="Proteomes" id="UP000588647"/>
    </source>
</evidence>
<feature type="domain" description="DUF2019" evidence="1">
    <location>
        <begin position="12"/>
        <end position="116"/>
    </location>
</feature>
<dbReference type="InterPro" id="IPR042236">
    <property type="entry name" value="PI3K_accessory_sf"/>
</dbReference>
<accession>A0A7W6HCV2</accession>
<keyword evidence="3" id="KW-1185">Reference proteome</keyword>
<dbReference type="InterPro" id="IPR018568">
    <property type="entry name" value="DUF2019"/>
</dbReference>
<organism evidence="2 3">
    <name type="scientific">Aurantimonas endophytica</name>
    <dbReference type="NCBI Taxonomy" id="1522175"/>
    <lineage>
        <taxon>Bacteria</taxon>
        <taxon>Pseudomonadati</taxon>
        <taxon>Pseudomonadota</taxon>
        <taxon>Alphaproteobacteria</taxon>
        <taxon>Hyphomicrobiales</taxon>
        <taxon>Aurantimonadaceae</taxon>
        <taxon>Aurantimonas</taxon>
    </lineage>
</organism>
<reference evidence="2 3" key="1">
    <citation type="submission" date="2020-08" db="EMBL/GenBank/DDBJ databases">
        <title>Genomic Encyclopedia of Type Strains, Phase IV (KMG-IV): sequencing the most valuable type-strain genomes for metagenomic binning, comparative biology and taxonomic classification.</title>
        <authorList>
            <person name="Goeker M."/>
        </authorList>
    </citation>
    <scope>NUCLEOTIDE SEQUENCE [LARGE SCALE GENOMIC DNA]</scope>
    <source>
        <strain evidence="2 3">DSM 103570</strain>
    </source>
</reference>
<evidence type="ECO:0000313" key="2">
    <source>
        <dbReference type="EMBL" id="MBB4002844.1"/>
    </source>
</evidence>
<sequence length="123" mass="13935">MTRAKRGEMTIEQLIARYSEIGVAQDRALLENLVGQFNRLYDEALAVEDELERREGDQRRALLALYGHANWQVRLNAAQATRPIAPQAARQMIEEIAKSQHFPQAGHAGMALYAMDRGIYKPN</sequence>
<dbReference type="Proteomes" id="UP000588647">
    <property type="component" value="Unassembled WGS sequence"/>
</dbReference>
<dbReference type="Pfam" id="PF09450">
    <property type="entry name" value="DUF2019"/>
    <property type="match status" value="1"/>
</dbReference>
<proteinExistence type="predicted"/>
<evidence type="ECO:0000259" key="1">
    <source>
        <dbReference type="Pfam" id="PF09450"/>
    </source>
</evidence>
<protein>
    <recommendedName>
        <fullName evidence="1">DUF2019 domain-containing protein</fullName>
    </recommendedName>
</protein>
<dbReference type="Gene3D" id="1.25.40.70">
    <property type="entry name" value="Phosphatidylinositol 3-kinase, accessory domain (PIK)"/>
    <property type="match status" value="1"/>
</dbReference>
<dbReference type="RefSeq" id="WP_183207381.1">
    <property type="nucleotide sequence ID" value="NZ_JAAAMM010000002.1"/>
</dbReference>
<gene>
    <name evidence="2" type="ORF">GGR03_001919</name>
</gene>
<dbReference type="AlphaFoldDB" id="A0A7W6HCV2"/>
<dbReference type="EMBL" id="JACIEM010000002">
    <property type="protein sequence ID" value="MBB4002844.1"/>
    <property type="molecule type" value="Genomic_DNA"/>
</dbReference>
<dbReference type="InterPro" id="IPR016024">
    <property type="entry name" value="ARM-type_fold"/>
</dbReference>